<sequence>MHCYRLKFTAPFHVDSRGNAFYEESSSFIHSDTLSAAILATWALIWPEQITQLAQKPIFRVSSVFPFYGFKSNEKSGDNYVYFLPRVFSSQAIRLPPEKLKQAKKLKKIQWLDTKLWLASLTDPNWADAIDLENGICQSVLASQSNALPEKLWLEEERPRLAIDRNDNQAAESQIFNFSRIWFDPNGGLYFLAVFEDESGRQQFETVLSVLGDSGIGADRTSGNGCFTWNKGQIPDLETADQGKAVALSLVNPAPGDCQTGWLEGSAYKLVSRGGWIGGSGIRKQRVRMFAEGSVFNCPLVGRIIDVSVDNLPQKVFRDGRGFFVKAG</sequence>
<dbReference type="Pfam" id="PF17953">
    <property type="entry name" value="Csm4_C"/>
    <property type="match status" value="1"/>
</dbReference>
<dbReference type="NCBIfam" id="TIGR01903">
    <property type="entry name" value="cas5_csm4"/>
    <property type="match status" value="1"/>
</dbReference>
<dbReference type="RefSeq" id="WP_181258545.1">
    <property type="nucleotide sequence ID" value="NZ_QAOL01000005.1"/>
</dbReference>
<name>A0A2T5IUM2_9PROT</name>
<evidence type="ECO:0000256" key="2">
    <source>
        <dbReference type="ARBA" id="ARBA00016109"/>
    </source>
</evidence>
<dbReference type="Proteomes" id="UP000244110">
    <property type="component" value="Unassembled WGS sequence"/>
</dbReference>
<comment type="similarity">
    <text evidence="1">Belongs to the CRISPR-associated Csm4 family.</text>
</comment>
<evidence type="ECO:0000313" key="7">
    <source>
        <dbReference type="Proteomes" id="UP000244110"/>
    </source>
</evidence>
<evidence type="ECO:0000313" key="6">
    <source>
        <dbReference type="EMBL" id="PTQ87501.1"/>
    </source>
</evidence>
<comment type="caution">
    <text evidence="6">The sequence shown here is derived from an EMBL/GenBank/DDBJ whole genome shotgun (WGS) entry which is preliminary data.</text>
</comment>
<keyword evidence="3" id="KW-0694">RNA-binding</keyword>
<protein>
    <recommendedName>
        <fullName evidence="2">CRISPR system Cms protein Csm4</fullName>
    </recommendedName>
</protein>
<keyword evidence="4" id="KW-0051">Antiviral defense</keyword>
<dbReference type="GO" id="GO:0051607">
    <property type="term" value="P:defense response to virus"/>
    <property type="evidence" value="ECO:0007669"/>
    <property type="project" value="UniProtKB-KW"/>
</dbReference>
<dbReference type="InterPro" id="IPR040932">
    <property type="entry name" value="Csm4_C"/>
</dbReference>
<evidence type="ECO:0000256" key="3">
    <source>
        <dbReference type="ARBA" id="ARBA00022884"/>
    </source>
</evidence>
<evidence type="ECO:0000256" key="1">
    <source>
        <dbReference type="ARBA" id="ARBA00005772"/>
    </source>
</evidence>
<organism evidence="6 7">
    <name type="scientific">Nitrosomonas ureae</name>
    <dbReference type="NCBI Taxonomy" id="44577"/>
    <lineage>
        <taxon>Bacteria</taxon>
        <taxon>Pseudomonadati</taxon>
        <taxon>Pseudomonadota</taxon>
        <taxon>Betaproteobacteria</taxon>
        <taxon>Nitrosomonadales</taxon>
        <taxon>Nitrosomonadaceae</taxon>
        <taxon>Nitrosomonas</taxon>
    </lineage>
</organism>
<dbReference type="GO" id="GO:0003723">
    <property type="term" value="F:RNA binding"/>
    <property type="evidence" value="ECO:0007669"/>
    <property type="project" value="UniProtKB-KW"/>
</dbReference>
<proteinExistence type="inferred from homology"/>
<evidence type="ECO:0000259" key="5">
    <source>
        <dbReference type="Pfam" id="PF17953"/>
    </source>
</evidence>
<dbReference type="AlphaFoldDB" id="A0A2T5IUM2"/>
<accession>A0A2T5IUM2</accession>
<dbReference type="InterPro" id="IPR005510">
    <property type="entry name" value="Csm4"/>
</dbReference>
<dbReference type="EMBL" id="QAOL01000005">
    <property type="protein sequence ID" value="PTQ87501.1"/>
    <property type="molecule type" value="Genomic_DNA"/>
</dbReference>
<reference evidence="6 7" key="1">
    <citation type="submission" date="2018-04" db="EMBL/GenBank/DDBJ databases">
        <title>Active sludge and wastewater microbial communities from Klosterneuburg, Austria.</title>
        <authorList>
            <person name="Wagner M."/>
        </authorList>
    </citation>
    <scope>NUCLEOTIDE SEQUENCE [LARGE SCALE GENOMIC DNA]</scope>
    <source>
        <strain evidence="6 7">Nm4</strain>
    </source>
</reference>
<gene>
    <name evidence="6" type="ORF">C8R28_1005108</name>
</gene>
<feature type="domain" description="Csm4 C-terminal" evidence="5">
    <location>
        <begin position="244"/>
        <end position="326"/>
    </location>
</feature>
<evidence type="ECO:0000256" key="4">
    <source>
        <dbReference type="ARBA" id="ARBA00023118"/>
    </source>
</evidence>